<dbReference type="GO" id="GO:0003954">
    <property type="term" value="F:NADH dehydrogenase activity"/>
    <property type="evidence" value="ECO:0007669"/>
    <property type="project" value="TreeGrafter"/>
</dbReference>
<dbReference type="NCBIfam" id="TIGR01591">
    <property type="entry name" value="Fdh-alpha"/>
    <property type="match status" value="1"/>
</dbReference>
<dbReference type="PROSITE" id="PS00551">
    <property type="entry name" value="MOLYBDOPTERIN_PROK_1"/>
    <property type="match status" value="1"/>
</dbReference>
<dbReference type="SUPFAM" id="SSF53706">
    <property type="entry name" value="Formate dehydrogenase/DMSO reductase, domains 1-3"/>
    <property type="match status" value="1"/>
</dbReference>
<keyword evidence="7" id="KW-0408">Iron</keyword>
<dbReference type="GO" id="GO:0016020">
    <property type="term" value="C:membrane"/>
    <property type="evidence" value="ECO:0007669"/>
    <property type="project" value="TreeGrafter"/>
</dbReference>
<organism evidence="10 11">
    <name type="scientific">Bellilinea caldifistulae</name>
    <dbReference type="NCBI Taxonomy" id="360411"/>
    <lineage>
        <taxon>Bacteria</taxon>
        <taxon>Bacillati</taxon>
        <taxon>Chloroflexota</taxon>
        <taxon>Anaerolineae</taxon>
        <taxon>Anaerolineales</taxon>
        <taxon>Anaerolineaceae</taxon>
        <taxon>Bellilinea</taxon>
    </lineage>
</organism>
<dbReference type="PROSITE" id="PS51669">
    <property type="entry name" value="4FE4S_MOW_BIS_MGD"/>
    <property type="match status" value="1"/>
</dbReference>
<dbReference type="InterPro" id="IPR006657">
    <property type="entry name" value="MoPterin_dinucl-bd_dom"/>
</dbReference>
<evidence type="ECO:0000313" key="11">
    <source>
        <dbReference type="Proteomes" id="UP000050514"/>
    </source>
</evidence>
<evidence type="ECO:0000256" key="7">
    <source>
        <dbReference type="ARBA" id="ARBA00023004"/>
    </source>
</evidence>
<dbReference type="InterPro" id="IPR006963">
    <property type="entry name" value="Mopterin_OxRdtase_4Fe-4S_dom"/>
</dbReference>
<dbReference type="InterPro" id="IPR050123">
    <property type="entry name" value="Prok_molybdopt-oxidoreductase"/>
</dbReference>
<keyword evidence="5" id="KW-0479">Metal-binding</keyword>
<dbReference type="PANTHER" id="PTHR43105:SF14">
    <property type="entry name" value="FORMATE DEHYDROGENASE H"/>
    <property type="match status" value="1"/>
</dbReference>
<dbReference type="FunFam" id="2.20.25.90:FF:000001">
    <property type="entry name" value="Formate dehydrogenase subunit alpha"/>
    <property type="match status" value="1"/>
</dbReference>
<protein>
    <recommendedName>
        <fullName evidence="9">4Fe-4S Mo/W bis-MGD-type domain-containing protein</fullName>
    </recommendedName>
</protein>
<dbReference type="GO" id="GO:0046872">
    <property type="term" value="F:metal ion binding"/>
    <property type="evidence" value="ECO:0007669"/>
    <property type="project" value="UniProtKB-KW"/>
</dbReference>
<dbReference type="InterPro" id="IPR041924">
    <property type="entry name" value="Formate_Dh-H_N"/>
</dbReference>
<dbReference type="Pfam" id="PF04879">
    <property type="entry name" value="Molybdop_Fe4S4"/>
    <property type="match status" value="1"/>
</dbReference>
<evidence type="ECO:0000256" key="3">
    <source>
        <dbReference type="ARBA" id="ARBA00022485"/>
    </source>
</evidence>
<keyword evidence="8" id="KW-0411">Iron-sulfur</keyword>
<dbReference type="InterPro" id="IPR009010">
    <property type="entry name" value="Asp_de-COase-like_dom_sf"/>
</dbReference>
<dbReference type="Pfam" id="PF01568">
    <property type="entry name" value="Molydop_binding"/>
    <property type="match status" value="1"/>
</dbReference>
<evidence type="ECO:0000259" key="9">
    <source>
        <dbReference type="PROSITE" id="PS51669"/>
    </source>
</evidence>
<dbReference type="PIRSF" id="PIRSF000144">
    <property type="entry name" value="CbbBc"/>
    <property type="match status" value="1"/>
</dbReference>
<dbReference type="CDD" id="cd02753">
    <property type="entry name" value="MopB_Formate-Dh-H"/>
    <property type="match status" value="1"/>
</dbReference>
<evidence type="ECO:0000256" key="2">
    <source>
        <dbReference type="ARBA" id="ARBA00001966"/>
    </source>
</evidence>
<dbReference type="RefSeq" id="WP_082149146.1">
    <property type="nucleotide sequence ID" value="NZ_DF967971.1"/>
</dbReference>
<feature type="domain" description="4Fe-4S Mo/W bis-MGD-type" evidence="9">
    <location>
        <begin position="5"/>
        <end position="61"/>
    </location>
</feature>
<dbReference type="EMBL" id="LGHJ01000004">
    <property type="protein sequence ID" value="KPL78547.1"/>
    <property type="molecule type" value="Genomic_DNA"/>
</dbReference>
<gene>
    <name evidence="10" type="ORF">AC812_00940</name>
</gene>
<dbReference type="GO" id="GO:0043546">
    <property type="term" value="F:molybdopterin cofactor binding"/>
    <property type="evidence" value="ECO:0007669"/>
    <property type="project" value="InterPro"/>
</dbReference>
<dbReference type="SUPFAM" id="SSF50692">
    <property type="entry name" value="ADC-like"/>
    <property type="match status" value="1"/>
</dbReference>
<dbReference type="SMART" id="SM00926">
    <property type="entry name" value="Molybdop_Fe4S4"/>
    <property type="match status" value="1"/>
</dbReference>
<dbReference type="Gene3D" id="3.40.228.10">
    <property type="entry name" value="Dimethylsulfoxide Reductase, domain 2"/>
    <property type="match status" value="1"/>
</dbReference>
<dbReference type="InterPro" id="IPR006478">
    <property type="entry name" value="Formate_DH_asu"/>
</dbReference>
<comment type="caution">
    <text evidence="10">The sequence shown here is derived from an EMBL/GenBank/DDBJ whole genome shotgun (WGS) entry which is preliminary data.</text>
</comment>
<evidence type="ECO:0000256" key="5">
    <source>
        <dbReference type="ARBA" id="ARBA00022723"/>
    </source>
</evidence>
<dbReference type="GO" id="GO:0015942">
    <property type="term" value="P:formate metabolic process"/>
    <property type="evidence" value="ECO:0007669"/>
    <property type="project" value="InterPro"/>
</dbReference>
<dbReference type="CDD" id="cd02790">
    <property type="entry name" value="MopB_CT_Formate-Dh_H"/>
    <property type="match status" value="1"/>
</dbReference>
<dbReference type="InterPro" id="IPR027467">
    <property type="entry name" value="MopterinOxRdtase_cofactor_BS"/>
</dbReference>
<dbReference type="InterPro" id="IPR006656">
    <property type="entry name" value="Mopterin_OxRdtase"/>
</dbReference>
<dbReference type="GO" id="GO:0051539">
    <property type="term" value="F:4 iron, 4 sulfur cluster binding"/>
    <property type="evidence" value="ECO:0007669"/>
    <property type="project" value="UniProtKB-KW"/>
</dbReference>
<dbReference type="FunFam" id="2.40.40.20:FF:000005">
    <property type="entry name" value="Periplasmic nitrate reductase"/>
    <property type="match status" value="1"/>
</dbReference>
<evidence type="ECO:0000256" key="1">
    <source>
        <dbReference type="ARBA" id="ARBA00001942"/>
    </source>
</evidence>
<name>A0A0P6XTS5_9CHLR</name>
<dbReference type="GO" id="GO:0022904">
    <property type="term" value="P:respiratory electron transport chain"/>
    <property type="evidence" value="ECO:0007669"/>
    <property type="project" value="TreeGrafter"/>
</dbReference>
<keyword evidence="3" id="KW-0004">4Fe-4S</keyword>
<dbReference type="Gene3D" id="3.40.50.740">
    <property type="match status" value="1"/>
</dbReference>
<sequence length="720" mass="80963">MLNAEKVVPTTCPYCGVGCNLELHVRDEFIYKVTSPFDSVVNHGNLCVKGRFGYDFIYNKERVTVPLIRKQPQTPGQRTQAFDRSAWREVSWDEALDYTADRLVEIYQRDGSKAMAVYCCAKATNEDNYLLQKFFRAVFRTNNVDHCTRLCHAASVVALQMAIGSAAMSNTAAEVSDCDVFILTGSNPTENHPIIALQMKAAVQKHGAKLIVVDPRRIEMVNYATLYLPIRPGSDVPVFSAMAHVIFKENLYNRQFIEERTENFEAFATSMEKFTPEFAEQISGVDRGLIIEAARMYATAHNGAIFWALGIPESTHGTANALSLINLALLTGHVGRKGTGLNPLRGQNNVQGASDSGAMPWHYPGYQAVDNEENARRWEEAWHIEPGGLNRQRGLTTTEILAAVHPGGVRALYIMGENPMMSEPNLNHTRKKMQELEFLVAQDLFINESGAFADVFLPAASWAEKEGTFTNTDRRVQRVRQVIPPRGQSRPDWEIICDLAKRVERRLNRPNSAYWDYHHPAEILEEMGRYVPDYAGIRYDRIEKVGLQTPVPTPDHPGTPYLYGERFPRGRAKFHPLEYIPNAEMPDEEYPLILSTGRVLEHWHGGTLTRHSWMDDLFPEALMDIHPADAARLGIHDGSPVRVTSRRGSIVLRAKVTTKTNIGVVFIPFHFREAAANLLTTDALDPQAKIPEYKAAVVRVTPASEEELTAVFESQPRGRY</sequence>
<comment type="cofactor">
    <cofactor evidence="2">
        <name>[4Fe-4S] cluster</name>
        <dbReference type="ChEBI" id="CHEBI:49883"/>
    </cofactor>
</comment>
<dbReference type="InterPro" id="IPR041925">
    <property type="entry name" value="CT_Formate-Dh_H"/>
</dbReference>
<dbReference type="Gene3D" id="2.40.40.20">
    <property type="match status" value="1"/>
</dbReference>
<proteinExistence type="predicted"/>
<reference evidence="10 11" key="1">
    <citation type="submission" date="2015-07" db="EMBL/GenBank/DDBJ databases">
        <title>Draft genome of Bellilinea caldifistulae DSM 17877.</title>
        <authorList>
            <person name="Hemp J."/>
            <person name="Ward L.M."/>
            <person name="Pace L.A."/>
            <person name="Fischer W.W."/>
        </authorList>
    </citation>
    <scope>NUCLEOTIDE SEQUENCE [LARGE SCALE GENOMIC DNA]</scope>
    <source>
        <strain evidence="10 11">GOMI-1</strain>
    </source>
</reference>
<evidence type="ECO:0000256" key="8">
    <source>
        <dbReference type="ARBA" id="ARBA00023014"/>
    </source>
</evidence>
<dbReference type="Proteomes" id="UP000050514">
    <property type="component" value="Unassembled WGS sequence"/>
</dbReference>
<dbReference type="Pfam" id="PF00384">
    <property type="entry name" value="Molybdopterin"/>
    <property type="match status" value="1"/>
</dbReference>
<keyword evidence="11" id="KW-1185">Reference proteome</keyword>
<dbReference type="AlphaFoldDB" id="A0A0P6XTS5"/>
<dbReference type="PANTHER" id="PTHR43105">
    <property type="entry name" value="RESPIRATORY NITRATE REDUCTASE"/>
    <property type="match status" value="1"/>
</dbReference>
<comment type="cofactor">
    <cofactor evidence="1">
        <name>Mo-bis(molybdopterin guanine dinucleotide)</name>
        <dbReference type="ChEBI" id="CHEBI:60539"/>
    </cofactor>
</comment>
<evidence type="ECO:0000256" key="4">
    <source>
        <dbReference type="ARBA" id="ARBA00022505"/>
    </source>
</evidence>
<keyword evidence="4" id="KW-0500">Molybdenum</keyword>
<dbReference type="Gene3D" id="2.20.25.90">
    <property type="entry name" value="ADC-like domains"/>
    <property type="match status" value="1"/>
</dbReference>
<dbReference type="PATRIC" id="fig|360411.5.peg.1286"/>
<dbReference type="STRING" id="360411.AC812_00940"/>
<dbReference type="OrthoDB" id="9803192at2"/>
<dbReference type="GO" id="GO:0008863">
    <property type="term" value="F:formate dehydrogenase (NAD+) activity"/>
    <property type="evidence" value="ECO:0007669"/>
    <property type="project" value="InterPro"/>
</dbReference>
<evidence type="ECO:0000256" key="6">
    <source>
        <dbReference type="ARBA" id="ARBA00023002"/>
    </source>
</evidence>
<evidence type="ECO:0000313" key="10">
    <source>
        <dbReference type="EMBL" id="KPL78547.1"/>
    </source>
</evidence>
<accession>A0A0P6XTS5</accession>
<keyword evidence="6" id="KW-0560">Oxidoreductase</keyword>